<feature type="region of interest" description="Disordered" evidence="1">
    <location>
        <begin position="173"/>
        <end position="195"/>
    </location>
</feature>
<evidence type="ECO:0000259" key="3">
    <source>
        <dbReference type="Pfam" id="PF16694"/>
    </source>
</evidence>
<dbReference type="RefSeq" id="WP_264716695.1">
    <property type="nucleotide sequence ID" value="NZ_JAPDNT010000048.1"/>
</dbReference>
<evidence type="ECO:0000256" key="1">
    <source>
        <dbReference type="SAM" id="MobiDB-lite"/>
    </source>
</evidence>
<dbReference type="InterPro" id="IPR038142">
    <property type="entry name" value="Cytochrome_P460_sp"/>
</dbReference>
<dbReference type="AlphaFoldDB" id="A0AA41YWM4"/>
<feature type="chain" id="PRO_5041442155" evidence="2">
    <location>
        <begin position="25"/>
        <end position="195"/>
    </location>
</feature>
<evidence type="ECO:0000256" key="2">
    <source>
        <dbReference type="SAM" id="SignalP"/>
    </source>
</evidence>
<feature type="compositionally biased region" description="Basic and acidic residues" evidence="1">
    <location>
        <begin position="186"/>
        <end position="195"/>
    </location>
</feature>
<organism evidence="4 5">
    <name type="scientific">Limobrevibacterium gyesilva</name>
    <dbReference type="NCBI Taxonomy" id="2991712"/>
    <lineage>
        <taxon>Bacteria</taxon>
        <taxon>Pseudomonadati</taxon>
        <taxon>Pseudomonadota</taxon>
        <taxon>Alphaproteobacteria</taxon>
        <taxon>Acetobacterales</taxon>
        <taxon>Acetobacteraceae</taxon>
        <taxon>Limobrevibacterium</taxon>
    </lineage>
</organism>
<name>A0AA41YWM4_9PROT</name>
<keyword evidence="5" id="KW-1185">Reference proteome</keyword>
<dbReference type="EMBL" id="JAPDNT010000048">
    <property type="protein sequence ID" value="MCW3477730.1"/>
    <property type="molecule type" value="Genomic_DNA"/>
</dbReference>
<accession>A0AA41YWM4</accession>
<feature type="signal peptide" evidence="2">
    <location>
        <begin position="1"/>
        <end position="24"/>
    </location>
</feature>
<keyword evidence="2" id="KW-0732">Signal</keyword>
<proteinExistence type="predicted"/>
<protein>
    <submittedName>
        <fullName evidence="4">Cytochrome P460 family protein</fullName>
    </submittedName>
</protein>
<dbReference type="InterPro" id="IPR032033">
    <property type="entry name" value="Cytochrome_P460"/>
</dbReference>
<feature type="domain" description="Cytochrome P460" evidence="3">
    <location>
        <begin position="42"/>
        <end position="148"/>
    </location>
</feature>
<evidence type="ECO:0000313" key="5">
    <source>
        <dbReference type="Proteomes" id="UP001165679"/>
    </source>
</evidence>
<comment type="caution">
    <text evidence="4">The sequence shown here is derived from an EMBL/GenBank/DDBJ whole genome shotgun (WGS) entry which is preliminary data.</text>
</comment>
<evidence type="ECO:0000313" key="4">
    <source>
        <dbReference type="EMBL" id="MCW3477730.1"/>
    </source>
</evidence>
<reference evidence="4" key="2">
    <citation type="submission" date="2022-10" db="EMBL/GenBank/DDBJ databases">
        <authorList>
            <person name="Trinh H.N."/>
        </authorList>
    </citation>
    <scope>NUCLEOTIDE SEQUENCE</scope>
    <source>
        <strain evidence="4">RN2-1</strain>
    </source>
</reference>
<gene>
    <name evidence="4" type="ORF">OL599_24565</name>
</gene>
<sequence length="195" mass="21329">MKQITALTSAVAPAASVIAAMSFAAVGAHDDRFRIFGLKIPAGDREWQFFVVSHEPGLDELRGVPGSATATKAYQDEALPFPDGTILTKLAWKHEPLGGIDGAFVTGPATSVQIMVKDSRTYAATGGWEFGRFIDSKSVDQGQLETCFPRSQAYAEGERLRLHALRALRVEHGERRRSVPRGSPQAEKERTPWYS</sequence>
<dbReference type="Gene3D" id="3.50.70.20">
    <property type="entry name" value="Cytochrome P460"/>
    <property type="match status" value="1"/>
</dbReference>
<reference evidence="4" key="1">
    <citation type="submission" date="2022-09" db="EMBL/GenBank/DDBJ databases">
        <title>Rhodovastum sp. nov. RN2-1 isolated from soil in Seongnam, South Korea.</title>
        <authorList>
            <person name="Le N.T."/>
        </authorList>
    </citation>
    <scope>NUCLEOTIDE SEQUENCE</scope>
    <source>
        <strain evidence="4">RN2-1</strain>
    </source>
</reference>
<dbReference type="Pfam" id="PF16694">
    <property type="entry name" value="Cytochrome_P460"/>
    <property type="match status" value="1"/>
</dbReference>
<dbReference type="Proteomes" id="UP001165679">
    <property type="component" value="Unassembled WGS sequence"/>
</dbReference>